<feature type="domain" description="Argininosuccinate lyase C-terminal" evidence="3">
    <location>
        <begin position="205"/>
        <end position="286"/>
    </location>
</feature>
<dbReference type="Gene3D" id="1.10.40.30">
    <property type="entry name" value="Fumarase/aspartase (C-terminal domain)"/>
    <property type="match status" value="1"/>
</dbReference>
<dbReference type="Gene3D" id="1.10.275.10">
    <property type="entry name" value="Fumarase/aspartase (N-terminal domain)"/>
    <property type="match status" value="1"/>
</dbReference>
<organism evidence="4 5">
    <name type="scientific">Veillonella absiana</name>
    <dbReference type="NCBI Taxonomy" id="3079305"/>
    <lineage>
        <taxon>Bacteria</taxon>
        <taxon>Bacillati</taxon>
        <taxon>Bacillota</taxon>
        <taxon>Negativicutes</taxon>
        <taxon>Veillonellales</taxon>
        <taxon>Veillonellaceae</taxon>
        <taxon>Veillonella</taxon>
    </lineage>
</organism>
<comment type="caution">
    <text evidence="4">The sequence shown here is derived from an EMBL/GenBank/DDBJ whole genome shotgun (WGS) entry which is preliminary data.</text>
</comment>
<dbReference type="PANTHER" id="PTHR43814:SF1">
    <property type="entry name" value="ARGININOSUCCINATE LYASE"/>
    <property type="match status" value="1"/>
</dbReference>
<gene>
    <name evidence="4" type="ORF">RVY80_07890</name>
</gene>
<accession>A0ABU3ZAP3</accession>
<dbReference type="InterPro" id="IPR029419">
    <property type="entry name" value="Arg_succ_lyase_C"/>
</dbReference>
<keyword evidence="1 4" id="KW-0456">Lyase</keyword>
<feature type="domain" description="Fumarate lyase N-terminal" evidence="2">
    <location>
        <begin position="5"/>
        <end position="141"/>
    </location>
</feature>
<evidence type="ECO:0000259" key="2">
    <source>
        <dbReference type="Pfam" id="PF00206"/>
    </source>
</evidence>
<dbReference type="PRINTS" id="PR00145">
    <property type="entry name" value="ARGSUCLYASE"/>
</dbReference>
<dbReference type="PANTHER" id="PTHR43814">
    <property type="entry name" value="ARGININOSUCCINATE LYASE"/>
    <property type="match status" value="1"/>
</dbReference>
<dbReference type="Gene3D" id="1.20.200.10">
    <property type="entry name" value="Fumarase/aspartase (Central domain)"/>
    <property type="match status" value="1"/>
</dbReference>
<dbReference type="Pfam" id="PF00206">
    <property type="entry name" value="Lyase_1"/>
    <property type="match status" value="1"/>
</dbReference>
<dbReference type="EMBL" id="JAWJZB010000009">
    <property type="protein sequence ID" value="MDV5088757.1"/>
    <property type="molecule type" value="Genomic_DNA"/>
</dbReference>
<dbReference type="RefSeq" id="WP_317330168.1">
    <property type="nucleotide sequence ID" value="NZ_JAWJZA010000008.1"/>
</dbReference>
<dbReference type="Pfam" id="PF14698">
    <property type="entry name" value="ASL_C2"/>
    <property type="match status" value="1"/>
</dbReference>
<evidence type="ECO:0000313" key="5">
    <source>
        <dbReference type="Proteomes" id="UP001272515"/>
    </source>
</evidence>
<dbReference type="InterPro" id="IPR022761">
    <property type="entry name" value="Fumarate_lyase_N"/>
</dbReference>
<dbReference type="InterPro" id="IPR024083">
    <property type="entry name" value="Fumarase/histidase_N"/>
</dbReference>
<dbReference type="InterPro" id="IPR008948">
    <property type="entry name" value="L-Aspartase-like"/>
</dbReference>
<proteinExistence type="predicted"/>
<protein>
    <submittedName>
        <fullName evidence="4">Lyase family protein</fullName>
    </submittedName>
</protein>
<evidence type="ECO:0000256" key="1">
    <source>
        <dbReference type="ARBA" id="ARBA00023239"/>
    </source>
</evidence>
<evidence type="ECO:0000313" key="4">
    <source>
        <dbReference type="EMBL" id="MDV5088757.1"/>
    </source>
</evidence>
<dbReference type="SUPFAM" id="SSF48557">
    <property type="entry name" value="L-aspartase-like"/>
    <property type="match status" value="1"/>
</dbReference>
<name>A0ABU3ZAP3_9FIRM</name>
<keyword evidence="5" id="KW-1185">Reference proteome</keyword>
<sequence>MVIYLQAFATGFERDYERIDHMYDHINRSPMGSMVLNGTGWSLNRERMASYLGFDSVFDNSYDATQLYTLEYPVEAAGVVTPIAIRVGNFIEDLMTQYAQPHPRILLQEGGKNTYVSSAMPQKRNPGILNNTRMDASTIVGDAQGAIICTHNTTPGLIDSRSPLTVEMVRDTAKLLDQFDDVLQALQIDPVRAEQELNLDWTASQELADTLMRDYDIPFRVGHHVASDMVTVARANDYHPTDFPYAEIQRIYAEDIAHADISEAPRTFPLSESQFREVLNPRRIVERRATKGGPQPAEVDRMIRESKAQVAKQEQTTAKRTEQIKSSLERLERDFQAYLK</sequence>
<dbReference type="Proteomes" id="UP001272515">
    <property type="component" value="Unassembled WGS sequence"/>
</dbReference>
<dbReference type="GO" id="GO:0016829">
    <property type="term" value="F:lyase activity"/>
    <property type="evidence" value="ECO:0007669"/>
    <property type="project" value="UniProtKB-KW"/>
</dbReference>
<dbReference type="InterPro" id="IPR009049">
    <property type="entry name" value="Argininosuccinate_lyase"/>
</dbReference>
<reference evidence="4 5" key="1">
    <citation type="submission" date="2023-10" db="EMBL/GenBank/DDBJ databases">
        <title>Veillonella sp. nov., isolated from a pig farm feces dump.</title>
        <authorList>
            <person name="Chang Y.-H."/>
        </authorList>
    </citation>
    <scope>NUCLEOTIDE SEQUENCE [LARGE SCALE GENOMIC DNA]</scope>
    <source>
        <strain evidence="4 5">YH-vei2233</strain>
    </source>
</reference>
<evidence type="ECO:0000259" key="3">
    <source>
        <dbReference type="Pfam" id="PF14698"/>
    </source>
</evidence>